<feature type="region of interest" description="Disordered" evidence="1">
    <location>
        <begin position="371"/>
        <end position="397"/>
    </location>
</feature>
<keyword evidence="4" id="KW-1185">Reference proteome</keyword>
<feature type="transmembrane region" description="Helical" evidence="2">
    <location>
        <begin position="15"/>
        <end position="36"/>
    </location>
</feature>
<feature type="transmembrane region" description="Helical" evidence="2">
    <location>
        <begin position="175"/>
        <end position="201"/>
    </location>
</feature>
<feature type="transmembrane region" description="Helical" evidence="2">
    <location>
        <begin position="43"/>
        <end position="62"/>
    </location>
</feature>
<evidence type="ECO:0000313" key="3">
    <source>
        <dbReference type="EMBL" id="KAK8006095.1"/>
    </source>
</evidence>
<keyword evidence="2" id="KW-0812">Transmembrane</keyword>
<protein>
    <recommendedName>
        <fullName evidence="5">Glycoside hydrolase</fullName>
    </recommendedName>
</protein>
<feature type="region of interest" description="Disordered" evidence="1">
    <location>
        <begin position="214"/>
        <end position="243"/>
    </location>
</feature>
<keyword evidence="2" id="KW-0472">Membrane</keyword>
<dbReference type="Proteomes" id="UP001396898">
    <property type="component" value="Unassembled WGS sequence"/>
</dbReference>
<feature type="compositionally biased region" description="Polar residues" evidence="1">
    <location>
        <begin position="214"/>
        <end position="235"/>
    </location>
</feature>
<feature type="compositionally biased region" description="Polar residues" evidence="1">
    <location>
        <begin position="374"/>
        <end position="385"/>
    </location>
</feature>
<feature type="transmembrane region" description="Helical" evidence="2">
    <location>
        <begin position="152"/>
        <end position="169"/>
    </location>
</feature>
<feature type="non-terminal residue" evidence="3">
    <location>
        <position position="483"/>
    </location>
</feature>
<sequence length="483" mass="53589">MPGINQLPAGAEGAAAFSLIYAAISWTCSALFVMVARVYREGLSYLSILAFFTLFSTTASIIQQAHDITYYRDVMIDQFEHKKANPDSPENAIANGSIGLDLVLYYLQYYSYSAEAMLVMFWAGELVQTVYGLSARRRLRPLLHRINTVGKWISILFPMVTILLLRLPALQAQFLVFILVADLPLMISLAVGSGTVVAILARYINSRKSITNWTPQQGTGNTSQSGATVQSNPMSPGQGKPPPRQGLYDRWLMVRFTCAFVVLAVFEVTNTLFQVQSVLNTKKDAASVEPDLSVERAKSTFYLFLPGNTPGIFVFLVFGTTAGCRKAMYNMFVPKGCRGNGGSRGGCIPCWPRKKRPVPIIIHADPESGLFDQVNDTRSSTTLTGRSDRTKSPDLNNPLPVVAMSRYNKTYQGERNSPSPHWQPYRGDRVQGMEEGQGGIPLHHMRSLDSVQEEYYHPQPEQSDDSGPMLPIMREQENYGARG</sequence>
<name>A0ABR1R9R1_9PEZI</name>
<feature type="compositionally biased region" description="Polar residues" evidence="1">
    <location>
        <begin position="411"/>
        <end position="420"/>
    </location>
</feature>
<dbReference type="EMBL" id="JAQQWI010000017">
    <property type="protein sequence ID" value="KAK8006095.1"/>
    <property type="molecule type" value="Genomic_DNA"/>
</dbReference>
<keyword evidence="2" id="KW-1133">Transmembrane helix</keyword>
<evidence type="ECO:0000256" key="2">
    <source>
        <dbReference type="SAM" id="Phobius"/>
    </source>
</evidence>
<feature type="transmembrane region" description="Helical" evidence="2">
    <location>
        <begin position="301"/>
        <end position="322"/>
    </location>
</feature>
<accession>A0ABR1R9R1</accession>
<evidence type="ECO:0000256" key="1">
    <source>
        <dbReference type="SAM" id="MobiDB-lite"/>
    </source>
</evidence>
<feature type="transmembrane region" description="Helical" evidence="2">
    <location>
        <begin position="252"/>
        <end position="273"/>
    </location>
</feature>
<organism evidence="3 4">
    <name type="scientific">Apiospora marii</name>
    <dbReference type="NCBI Taxonomy" id="335849"/>
    <lineage>
        <taxon>Eukaryota</taxon>
        <taxon>Fungi</taxon>
        <taxon>Dikarya</taxon>
        <taxon>Ascomycota</taxon>
        <taxon>Pezizomycotina</taxon>
        <taxon>Sordariomycetes</taxon>
        <taxon>Xylariomycetidae</taxon>
        <taxon>Amphisphaeriales</taxon>
        <taxon>Apiosporaceae</taxon>
        <taxon>Apiospora</taxon>
    </lineage>
</organism>
<feature type="transmembrane region" description="Helical" evidence="2">
    <location>
        <begin position="109"/>
        <end position="131"/>
    </location>
</feature>
<comment type="caution">
    <text evidence="3">The sequence shown here is derived from an EMBL/GenBank/DDBJ whole genome shotgun (WGS) entry which is preliminary data.</text>
</comment>
<reference evidence="3 4" key="1">
    <citation type="submission" date="2023-01" db="EMBL/GenBank/DDBJ databases">
        <title>Analysis of 21 Apiospora genomes using comparative genomics revels a genus with tremendous synthesis potential of carbohydrate active enzymes and secondary metabolites.</title>
        <authorList>
            <person name="Sorensen T."/>
        </authorList>
    </citation>
    <scope>NUCLEOTIDE SEQUENCE [LARGE SCALE GENOMIC DNA]</scope>
    <source>
        <strain evidence="3 4">CBS 20057</strain>
    </source>
</reference>
<feature type="region of interest" description="Disordered" evidence="1">
    <location>
        <begin position="411"/>
        <end position="483"/>
    </location>
</feature>
<gene>
    <name evidence="3" type="ORF">PG991_012392</name>
</gene>
<evidence type="ECO:0008006" key="5">
    <source>
        <dbReference type="Google" id="ProtNLM"/>
    </source>
</evidence>
<evidence type="ECO:0000313" key="4">
    <source>
        <dbReference type="Proteomes" id="UP001396898"/>
    </source>
</evidence>
<proteinExistence type="predicted"/>